<dbReference type="Gene3D" id="3.60.15.10">
    <property type="entry name" value="Ribonuclease Z/Hydroxyacylglutathione hydrolase-like"/>
    <property type="match status" value="1"/>
</dbReference>
<dbReference type="CDD" id="cd07731">
    <property type="entry name" value="ComA-like_MBL-fold"/>
    <property type="match status" value="1"/>
</dbReference>
<keyword evidence="4" id="KW-1185">Reference proteome</keyword>
<evidence type="ECO:0000313" key="4">
    <source>
        <dbReference type="Proteomes" id="UP000189464"/>
    </source>
</evidence>
<dbReference type="InterPro" id="IPR001279">
    <property type="entry name" value="Metallo-B-lactamas"/>
</dbReference>
<dbReference type="PANTHER" id="PTHR30619:SF7">
    <property type="entry name" value="BETA-LACTAMASE DOMAIN PROTEIN"/>
    <property type="match status" value="1"/>
</dbReference>
<feature type="chain" id="PRO_5039449967" evidence="1">
    <location>
        <begin position="22"/>
        <end position="352"/>
    </location>
</feature>
<keyword evidence="1" id="KW-0732">Signal</keyword>
<feature type="signal peptide" evidence="1">
    <location>
        <begin position="1"/>
        <end position="21"/>
    </location>
</feature>
<dbReference type="STRING" id="1833852.B0537_13445"/>
<evidence type="ECO:0000313" key="3">
    <source>
        <dbReference type="EMBL" id="AQS59990.1"/>
    </source>
</evidence>
<proteinExistence type="predicted"/>
<dbReference type="Proteomes" id="UP000189464">
    <property type="component" value="Chromosome"/>
</dbReference>
<dbReference type="Pfam" id="PF00753">
    <property type="entry name" value="Lactamase_B"/>
    <property type="match status" value="1"/>
</dbReference>
<dbReference type="InterPro" id="IPR035681">
    <property type="entry name" value="ComA-like_MBL"/>
</dbReference>
<dbReference type="AlphaFoldDB" id="A0A1S6IYZ3"/>
<dbReference type="EMBL" id="CP019698">
    <property type="protein sequence ID" value="AQS59990.1"/>
    <property type="molecule type" value="Genomic_DNA"/>
</dbReference>
<dbReference type="OrthoDB" id="9761531at2"/>
<dbReference type="PANTHER" id="PTHR30619">
    <property type="entry name" value="DNA INTERNALIZATION/COMPETENCE PROTEIN COMEC/REC2"/>
    <property type="match status" value="1"/>
</dbReference>
<name>A0A1S6IYZ3_9FIRM</name>
<evidence type="ECO:0000259" key="2">
    <source>
        <dbReference type="SMART" id="SM00849"/>
    </source>
</evidence>
<dbReference type="InterPro" id="IPR052159">
    <property type="entry name" value="Competence_DNA_uptake"/>
</dbReference>
<gene>
    <name evidence="3" type="ORF">B0537_13445</name>
</gene>
<dbReference type="SUPFAM" id="SSF56281">
    <property type="entry name" value="Metallo-hydrolase/oxidoreductase"/>
    <property type="match status" value="1"/>
</dbReference>
<dbReference type="PROSITE" id="PS51257">
    <property type="entry name" value="PROKAR_LIPOPROTEIN"/>
    <property type="match status" value="1"/>
</dbReference>
<protein>
    <submittedName>
        <fullName evidence="3">MBL fold metallo-hydrolase</fullName>
    </submittedName>
</protein>
<dbReference type="InterPro" id="IPR036866">
    <property type="entry name" value="RibonucZ/Hydroxyglut_hydro"/>
</dbReference>
<reference evidence="3 4" key="1">
    <citation type="journal article" date="2016" name="Int. J. Syst. Evol. Microbiol.">
        <title>Desulfotomaculum ferrireducens sp. nov., a moderately thermophilic sulfate-reducing and dissimilatory Fe(III)-reducing bacterium isolated from compost.</title>
        <authorList>
            <person name="Yang G."/>
            <person name="Guo J."/>
            <person name="Zhuang L."/>
            <person name="Yuan Y."/>
            <person name="Zhou S."/>
        </authorList>
    </citation>
    <scope>NUCLEOTIDE SEQUENCE [LARGE SCALE GENOMIC DNA]</scope>
    <source>
        <strain evidence="3 4">GSS09</strain>
    </source>
</reference>
<dbReference type="RefSeq" id="WP_077715033.1">
    <property type="nucleotide sequence ID" value="NZ_CP019698.1"/>
</dbReference>
<keyword evidence="3" id="KW-0378">Hydrolase</keyword>
<dbReference type="SMART" id="SM00849">
    <property type="entry name" value="Lactamase_B"/>
    <property type="match status" value="1"/>
</dbReference>
<dbReference type="KEGG" id="dfg:B0537_13445"/>
<accession>A0A1S6IYZ3</accession>
<feature type="domain" description="Metallo-beta-lactamase" evidence="2">
    <location>
        <begin position="43"/>
        <end position="236"/>
    </location>
</feature>
<evidence type="ECO:0000256" key="1">
    <source>
        <dbReference type="SAM" id="SignalP"/>
    </source>
</evidence>
<organism evidence="3 4">
    <name type="scientific">Desulforamulus ferrireducens</name>
    <dbReference type="NCBI Taxonomy" id="1833852"/>
    <lineage>
        <taxon>Bacteria</taxon>
        <taxon>Bacillati</taxon>
        <taxon>Bacillota</taxon>
        <taxon>Clostridia</taxon>
        <taxon>Eubacteriales</taxon>
        <taxon>Peptococcaceae</taxon>
        <taxon>Desulforamulus</taxon>
    </lineage>
</organism>
<dbReference type="GO" id="GO:0016787">
    <property type="term" value="F:hydrolase activity"/>
    <property type="evidence" value="ECO:0007669"/>
    <property type="project" value="UniProtKB-KW"/>
</dbReference>
<sequence>MKRIVILVLIMLLLLTGCTGQKEQATPVEPGDNLRVHFIDVGQADAILVQSQQASLLIDAGNNEDGQLVTKYLRQQGIERLDVVMGTHPHEDHIGGLDTVIKQFDVAKVYLPKVNHNTKSYQDVLLAIKDKNLKVTAAAGGQEFNLGAARVEILAPNSNKYQVLNDYSIVCKITYGQNSFLLTGDAEELSEQEMLKKGYNLKADVLKVGHHGSYSSTSEDFLKAVAPEMAVISVAKENDYGHPHKEIMQRLADHRVKVYLTSQVGTIVMTSDGREIVVQTEKQAPAEVPLVPTESQTYVDANGQGLIKGNINKNGEKIYHLPGMQNYERTKPEVWFKTEDEARAAGFRRASK</sequence>